<dbReference type="InterPro" id="IPR050287">
    <property type="entry name" value="MTA/SAH_deaminase"/>
</dbReference>
<name>T0ZAK8_9ZZZZ</name>
<evidence type="ECO:0000256" key="1">
    <source>
        <dbReference type="ARBA" id="ARBA00022801"/>
    </source>
</evidence>
<reference evidence="2" key="1">
    <citation type="submission" date="2013-08" db="EMBL/GenBank/DDBJ databases">
        <authorList>
            <person name="Mendez C."/>
            <person name="Richter M."/>
            <person name="Ferrer M."/>
            <person name="Sanchez J."/>
        </authorList>
    </citation>
    <scope>NUCLEOTIDE SEQUENCE</scope>
</reference>
<dbReference type="EMBL" id="AUZZ01007779">
    <property type="protein sequence ID" value="EQD41117.1"/>
    <property type="molecule type" value="Genomic_DNA"/>
</dbReference>
<dbReference type="GO" id="GO:0016787">
    <property type="term" value="F:hydrolase activity"/>
    <property type="evidence" value="ECO:0007669"/>
    <property type="project" value="UniProtKB-KW"/>
</dbReference>
<dbReference type="PANTHER" id="PTHR43794:SF11">
    <property type="entry name" value="AMIDOHYDROLASE-RELATED DOMAIN-CONTAINING PROTEIN"/>
    <property type="match status" value="1"/>
</dbReference>
<gene>
    <name evidence="2" type="ORF">B2A_10803</name>
</gene>
<dbReference type="InterPro" id="IPR032466">
    <property type="entry name" value="Metal_Hydrolase"/>
</dbReference>
<dbReference type="SUPFAM" id="SSF51556">
    <property type="entry name" value="Metallo-dependent hydrolases"/>
    <property type="match status" value="1"/>
</dbReference>
<protein>
    <submittedName>
        <fullName evidence="2">Amidohydrolase family</fullName>
    </submittedName>
</protein>
<comment type="caution">
    <text evidence="2">The sequence shown here is derived from an EMBL/GenBank/DDBJ whole genome shotgun (WGS) entry which is preliminary data.</text>
</comment>
<evidence type="ECO:0000313" key="2">
    <source>
        <dbReference type="EMBL" id="EQD41117.1"/>
    </source>
</evidence>
<dbReference type="PANTHER" id="PTHR43794">
    <property type="entry name" value="AMINOHYDROLASE SSNA-RELATED"/>
    <property type="match status" value="1"/>
</dbReference>
<organism evidence="2">
    <name type="scientific">mine drainage metagenome</name>
    <dbReference type="NCBI Taxonomy" id="410659"/>
    <lineage>
        <taxon>unclassified sequences</taxon>
        <taxon>metagenomes</taxon>
        <taxon>ecological metagenomes</taxon>
    </lineage>
</organism>
<reference evidence="2" key="2">
    <citation type="journal article" date="2014" name="ISME J.">
        <title>Microbial stratification in low pH oxic and suboxic macroscopic growths along an acid mine drainage.</title>
        <authorList>
            <person name="Mendez-Garcia C."/>
            <person name="Mesa V."/>
            <person name="Sprenger R.R."/>
            <person name="Richter M."/>
            <person name="Diez M.S."/>
            <person name="Solano J."/>
            <person name="Bargiela R."/>
            <person name="Golyshina O.V."/>
            <person name="Manteca A."/>
            <person name="Ramos J.L."/>
            <person name="Gallego J.R."/>
            <person name="Llorente I."/>
            <person name="Martins Dos Santos V.A."/>
            <person name="Jensen O.N."/>
            <person name="Pelaez A.I."/>
            <person name="Sanchez J."/>
            <person name="Ferrer M."/>
        </authorList>
    </citation>
    <scope>NUCLEOTIDE SEQUENCE</scope>
</reference>
<keyword evidence="1 2" id="KW-0378">Hydrolase</keyword>
<feature type="non-terminal residue" evidence="2">
    <location>
        <position position="232"/>
    </location>
</feature>
<accession>T0ZAK8</accession>
<dbReference type="Gene3D" id="3.20.20.140">
    <property type="entry name" value="Metal-dependent hydrolases"/>
    <property type="match status" value="1"/>
</dbReference>
<sequence>SFISEEPPSELIASVGPGGFKHTALGKATESQIESGIRRAIEAMETTGTFGFCDFREGGASGARIASGIGTHLVKIILGRPRSVKEIDEVLAISNGIALSSLPDTDEEIAKLSSERAHQAKKLFALHLSEAAREDTIAAIGLKPDFLVHCGYCSDSDLEAIRKEEISIAITPRSNAFYGLRVDYGRLLRLGINTLLGTDNGMVSRPDLFAEMSFLYLSAKSCARMDPEKIIS</sequence>
<proteinExistence type="predicted"/>
<dbReference type="AlphaFoldDB" id="T0ZAK8"/>
<feature type="non-terminal residue" evidence="2">
    <location>
        <position position="1"/>
    </location>
</feature>